<evidence type="ECO:0000313" key="1">
    <source>
        <dbReference type="EMBL" id="KAJ7989372.1"/>
    </source>
</evidence>
<dbReference type="Proteomes" id="UP001157502">
    <property type="component" value="Chromosome 29"/>
</dbReference>
<keyword evidence="2" id="KW-1185">Reference proteome</keyword>
<evidence type="ECO:0000313" key="2">
    <source>
        <dbReference type="Proteomes" id="UP001157502"/>
    </source>
</evidence>
<dbReference type="EMBL" id="CM055756">
    <property type="protein sequence ID" value="KAJ7989372.1"/>
    <property type="molecule type" value="Genomic_DNA"/>
</dbReference>
<accession>A0ACC2FDI5</accession>
<sequence>MSCQSTGKGKEVHWGGCGFEGAAPATRQQAISVYPIEWLTQCRRTYNTEAGARAERKSGYSECSDVFSLVGVGRVKGQRGLRAEEISQAEKGSSANAETRLGWHGRAY</sequence>
<protein>
    <submittedName>
        <fullName evidence="1">Uncharacterized protein</fullName>
    </submittedName>
</protein>
<proteinExistence type="predicted"/>
<comment type="caution">
    <text evidence="1">The sequence shown here is derived from an EMBL/GenBank/DDBJ whole genome shotgun (WGS) entry which is preliminary data.</text>
</comment>
<name>A0ACC2FDI5_DALPE</name>
<reference evidence="1" key="1">
    <citation type="submission" date="2021-05" db="EMBL/GenBank/DDBJ databases">
        <authorList>
            <person name="Pan Q."/>
            <person name="Jouanno E."/>
            <person name="Zahm M."/>
            <person name="Klopp C."/>
            <person name="Cabau C."/>
            <person name="Louis A."/>
            <person name="Berthelot C."/>
            <person name="Parey E."/>
            <person name="Roest Crollius H."/>
            <person name="Montfort J."/>
            <person name="Robinson-Rechavi M."/>
            <person name="Bouchez O."/>
            <person name="Lampietro C."/>
            <person name="Lopez Roques C."/>
            <person name="Donnadieu C."/>
            <person name="Postlethwait J."/>
            <person name="Bobe J."/>
            <person name="Dillon D."/>
            <person name="Chandos A."/>
            <person name="von Hippel F."/>
            <person name="Guiguen Y."/>
        </authorList>
    </citation>
    <scope>NUCLEOTIDE SEQUENCE</scope>
    <source>
        <strain evidence="1">YG-Jan2019</strain>
    </source>
</reference>
<organism evidence="1 2">
    <name type="scientific">Dallia pectoralis</name>
    <name type="common">Alaska blackfish</name>
    <dbReference type="NCBI Taxonomy" id="75939"/>
    <lineage>
        <taxon>Eukaryota</taxon>
        <taxon>Metazoa</taxon>
        <taxon>Chordata</taxon>
        <taxon>Craniata</taxon>
        <taxon>Vertebrata</taxon>
        <taxon>Euteleostomi</taxon>
        <taxon>Actinopterygii</taxon>
        <taxon>Neopterygii</taxon>
        <taxon>Teleostei</taxon>
        <taxon>Protacanthopterygii</taxon>
        <taxon>Esociformes</taxon>
        <taxon>Umbridae</taxon>
        <taxon>Dallia</taxon>
    </lineage>
</organism>
<gene>
    <name evidence="1" type="ORF">DPEC_G00303840</name>
</gene>